<keyword evidence="2" id="KW-0472">Membrane</keyword>
<dbReference type="OrthoDB" id="2068035at2"/>
<dbReference type="EMBL" id="JAAIUO010000001">
    <property type="protein sequence ID" value="NSK13353.1"/>
    <property type="molecule type" value="Genomic_DNA"/>
</dbReference>
<proteinExistence type="predicted"/>
<keyword evidence="2" id="KW-0812">Transmembrane</keyword>
<comment type="caution">
    <text evidence="4">The sequence shown here is derived from an EMBL/GenBank/DDBJ whole genome shotgun (WGS) entry which is preliminary data.</text>
</comment>
<dbReference type="EMBL" id="JAAITX010000001">
    <property type="protein sequence ID" value="NVH57518.1"/>
    <property type="molecule type" value="Genomic_DNA"/>
</dbReference>
<keyword evidence="2" id="KW-1133">Transmembrane helix</keyword>
<organism evidence="4 5">
    <name type="scientific">Dorea phocaeensis</name>
    <dbReference type="NCBI Taxonomy" id="2040291"/>
    <lineage>
        <taxon>Bacteria</taxon>
        <taxon>Bacillati</taxon>
        <taxon>Bacillota</taxon>
        <taxon>Clostridia</taxon>
        <taxon>Lachnospirales</taxon>
        <taxon>Lachnospiraceae</taxon>
        <taxon>Dorea</taxon>
    </lineage>
</organism>
<evidence type="ECO:0000256" key="2">
    <source>
        <dbReference type="SAM" id="Phobius"/>
    </source>
</evidence>
<dbReference type="Proteomes" id="UP000528555">
    <property type="component" value="Unassembled WGS sequence"/>
</dbReference>
<feature type="region of interest" description="Disordered" evidence="1">
    <location>
        <begin position="82"/>
        <end position="102"/>
    </location>
</feature>
<protein>
    <submittedName>
        <fullName evidence="4">Uncharacterized protein</fullName>
    </submittedName>
</protein>
<name>A0A850HCY8_9FIRM</name>
<accession>A0A850HCY8</accession>
<reference evidence="4" key="2">
    <citation type="submission" date="2020-02" db="EMBL/GenBank/DDBJ databases">
        <authorList>
            <person name="Littmann E."/>
            <person name="Sorbara M."/>
        </authorList>
    </citation>
    <scope>NUCLEOTIDE SEQUENCE</scope>
    <source>
        <strain evidence="4">MSK.17.11</strain>
        <strain evidence="3">MSK.17.38</strain>
    </source>
</reference>
<evidence type="ECO:0000313" key="6">
    <source>
        <dbReference type="Proteomes" id="UP000701680"/>
    </source>
</evidence>
<feature type="transmembrane region" description="Helical" evidence="2">
    <location>
        <begin position="117"/>
        <end position="136"/>
    </location>
</feature>
<evidence type="ECO:0000313" key="5">
    <source>
        <dbReference type="Proteomes" id="UP000528555"/>
    </source>
</evidence>
<evidence type="ECO:0000256" key="1">
    <source>
        <dbReference type="SAM" id="MobiDB-lite"/>
    </source>
</evidence>
<gene>
    <name evidence="4" type="ORF">G5A66_02400</name>
    <name evidence="3" type="ORF">G5A75_00410</name>
</gene>
<evidence type="ECO:0000313" key="3">
    <source>
        <dbReference type="EMBL" id="NSK13353.1"/>
    </source>
</evidence>
<reference evidence="5 6" key="1">
    <citation type="journal article" date="2020" name="Cell Host Microbe">
        <title>Functional and Genomic Variation between Human-Derived Isolates of Lachnospiraceae Reveals Inter- and Intra-Species Diversity.</title>
        <authorList>
            <person name="Sorbara M.T."/>
            <person name="Littmann E.R."/>
            <person name="Fontana E."/>
            <person name="Moody T.U."/>
            <person name="Kohout C.E."/>
            <person name="Gjonbalaj M."/>
            <person name="Eaton V."/>
            <person name="Seok R."/>
            <person name="Leiner I.M."/>
            <person name="Pamer E.G."/>
        </authorList>
    </citation>
    <scope>NUCLEOTIDE SEQUENCE [LARGE SCALE GENOMIC DNA]</scope>
    <source>
        <strain evidence="4 5">MSK.17.11</strain>
        <strain evidence="3 6">MSK.17.38</strain>
    </source>
</reference>
<keyword evidence="5" id="KW-1185">Reference proteome</keyword>
<sequence>MKCPICGQELKPGKKDPNYLLCYNCKKKFKVPAQKASGKTEKKEVDEEEIHAPKYANIPPKHVREKREQEMRRAYDEMLAVGDGKKKKNKPARRVEEPEDDFYEDDYEDEKMSKAPIIILAIAILIVIAVIAFLLLR</sequence>
<evidence type="ECO:0000313" key="4">
    <source>
        <dbReference type="EMBL" id="NVH57518.1"/>
    </source>
</evidence>
<dbReference type="Proteomes" id="UP000701680">
    <property type="component" value="Unassembled WGS sequence"/>
</dbReference>
<dbReference type="AlphaFoldDB" id="A0A850HCY8"/>
<dbReference type="RefSeq" id="WP_101694664.1">
    <property type="nucleotide sequence ID" value="NZ_JAAITX010000001.1"/>
</dbReference>